<dbReference type="PANTHER" id="PTHR36009">
    <property type="match status" value="1"/>
</dbReference>
<proteinExistence type="predicted"/>
<feature type="transmembrane region" description="Helical" evidence="1">
    <location>
        <begin position="215"/>
        <end position="238"/>
    </location>
</feature>
<protein>
    <submittedName>
        <fullName evidence="3">Uncharacterized protein</fullName>
    </submittedName>
</protein>
<keyword evidence="1" id="KW-0472">Membrane</keyword>
<dbReference type="PANTHER" id="PTHR36009:SF3">
    <property type="entry name" value="TRANSMEMBRANE PROTEIN"/>
    <property type="match status" value="1"/>
</dbReference>
<keyword evidence="4" id="KW-1185">Reference proteome</keyword>
<evidence type="ECO:0000313" key="2">
    <source>
        <dbReference type="EMBL" id="KAG7336601.1"/>
    </source>
</evidence>
<feature type="transmembrane region" description="Helical" evidence="1">
    <location>
        <begin position="93"/>
        <end position="114"/>
    </location>
</feature>
<dbReference type="AlphaFoldDB" id="A0A9K3LB79"/>
<dbReference type="EMBL" id="JAGRRH010000116">
    <property type="protein sequence ID" value="KAG7336601.1"/>
    <property type="molecule type" value="Genomic_DNA"/>
</dbReference>
<gene>
    <name evidence="3" type="ORF">IV203_014881</name>
    <name evidence="2" type="ORF">IV203_020433</name>
</gene>
<feature type="transmembrane region" description="Helical" evidence="1">
    <location>
        <begin position="167"/>
        <end position="190"/>
    </location>
</feature>
<accession>A0A9K3LB79</accession>
<dbReference type="OrthoDB" id="436718at2759"/>
<dbReference type="EMBL" id="JAGRRH010000014">
    <property type="protein sequence ID" value="KAG7358293.1"/>
    <property type="molecule type" value="Genomic_DNA"/>
</dbReference>
<organism evidence="3 4">
    <name type="scientific">Nitzschia inconspicua</name>
    <dbReference type="NCBI Taxonomy" id="303405"/>
    <lineage>
        <taxon>Eukaryota</taxon>
        <taxon>Sar</taxon>
        <taxon>Stramenopiles</taxon>
        <taxon>Ochrophyta</taxon>
        <taxon>Bacillariophyta</taxon>
        <taxon>Bacillariophyceae</taxon>
        <taxon>Bacillariophycidae</taxon>
        <taxon>Bacillariales</taxon>
        <taxon>Bacillariaceae</taxon>
        <taxon>Nitzschia</taxon>
    </lineage>
</organism>
<feature type="transmembrane region" description="Helical" evidence="1">
    <location>
        <begin position="135"/>
        <end position="155"/>
    </location>
</feature>
<keyword evidence="1" id="KW-0812">Transmembrane</keyword>
<reference evidence="3" key="1">
    <citation type="journal article" date="2021" name="Sci. Rep.">
        <title>Diploid genomic architecture of Nitzschia inconspicua, an elite biomass production diatom.</title>
        <authorList>
            <person name="Oliver A."/>
            <person name="Podell S."/>
            <person name="Pinowska A."/>
            <person name="Traller J.C."/>
            <person name="Smith S.R."/>
            <person name="McClure R."/>
            <person name="Beliaev A."/>
            <person name="Bohutskyi P."/>
            <person name="Hill E.A."/>
            <person name="Rabines A."/>
            <person name="Zheng H."/>
            <person name="Allen L.Z."/>
            <person name="Kuo A."/>
            <person name="Grigoriev I.V."/>
            <person name="Allen A.E."/>
            <person name="Hazlebeck D."/>
            <person name="Allen E.E."/>
        </authorList>
    </citation>
    <scope>NUCLEOTIDE SEQUENCE</scope>
    <source>
        <strain evidence="3">Hildebrandi</strain>
    </source>
</reference>
<feature type="transmembrane region" description="Helical" evidence="1">
    <location>
        <begin position="258"/>
        <end position="277"/>
    </location>
</feature>
<name>A0A9K3LB79_9STRA</name>
<evidence type="ECO:0000256" key="1">
    <source>
        <dbReference type="SAM" id="Phobius"/>
    </source>
</evidence>
<dbReference type="Proteomes" id="UP000693970">
    <property type="component" value="Unassembled WGS sequence"/>
</dbReference>
<evidence type="ECO:0000313" key="3">
    <source>
        <dbReference type="EMBL" id="KAG7358293.1"/>
    </source>
</evidence>
<comment type="caution">
    <text evidence="3">The sequence shown here is derived from an EMBL/GenBank/DDBJ whole genome shotgun (WGS) entry which is preliminary data.</text>
</comment>
<reference evidence="3" key="2">
    <citation type="submission" date="2021-04" db="EMBL/GenBank/DDBJ databases">
        <authorList>
            <person name="Podell S."/>
        </authorList>
    </citation>
    <scope>NUCLEOTIDE SEQUENCE</scope>
    <source>
        <strain evidence="3">Hildebrandi</strain>
    </source>
</reference>
<keyword evidence="1" id="KW-1133">Transmembrane helix</keyword>
<evidence type="ECO:0000313" key="4">
    <source>
        <dbReference type="Proteomes" id="UP000693970"/>
    </source>
</evidence>
<sequence>MRTLSKISNVSLAVSTVGIFFCYQSPCHAFVPMMSRSSLESMTRTKPSSLETWHGQSRYPIGSSKVPTQTTMLFATEKGQNIENSSNFSFNPLYGALWATFLAYGIFFSPGEMLDASDTKLIETLIGDPSNANGVINSLFFVVFNALGIMPIVMAQLALPQGSSKGVWAAPFVLASFGAGFGALGLYLTLRAPPVENKRKSEASWITANVLESKLFNWITVILCGTVVASSGILLAVGGDGWSTVWDNYLQLASTSKLVSVSSVDLLILTVSAATLVPRDYSLRTSTDDGKGNVIAAATTLLPVVGAALYCALRPPLPDSDSSSNTDFNKENDSTGTRRRFFNVGAALLLSSGTVLSTESSPAKAASQEELDKANIVKGYQRLQYLLDNWEKETTVCGMGGDKLERSCERTPLKVMDYLGYKATNDPLFKAEKTLRRLYPLAPASRDVDFIEAVDRYVENADEASGMAYISSWGEANPGGGKDRVELFIERARKNVIVARDSLATVIEILGL</sequence>